<protein>
    <recommendedName>
        <fullName evidence="15">Protein-S-isoprenylcysteine O-methyltransferase</fullName>
    </recommendedName>
</protein>
<evidence type="ECO:0000256" key="7">
    <source>
        <dbReference type="ARBA" id="ARBA00022989"/>
    </source>
</evidence>
<comment type="subcellular location">
    <subcellularLocation>
        <location evidence="1">Endomembrane system</location>
        <topology evidence="1">Multi-pass membrane protein</topology>
    </subcellularLocation>
</comment>
<evidence type="ECO:0000256" key="12">
    <source>
        <dbReference type="SAM" id="Phobius"/>
    </source>
</evidence>
<dbReference type="GO" id="GO:0032259">
    <property type="term" value="P:methylation"/>
    <property type="evidence" value="ECO:0007669"/>
    <property type="project" value="UniProtKB-KW"/>
</dbReference>
<dbReference type="Proteomes" id="UP000027265">
    <property type="component" value="Unassembled WGS sequence"/>
</dbReference>
<evidence type="ECO:0000256" key="2">
    <source>
        <dbReference type="ARBA" id="ARBA00022516"/>
    </source>
</evidence>
<dbReference type="Gene3D" id="1.20.120.1630">
    <property type="match status" value="1"/>
</dbReference>
<evidence type="ECO:0000256" key="3">
    <source>
        <dbReference type="ARBA" id="ARBA00022603"/>
    </source>
</evidence>
<dbReference type="InterPro" id="IPR007318">
    <property type="entry name" value="Phopholipid_MeTrfase"/>
</dbReference>
<keyword evidence="9 12" id="KW-0472">Membrane</keyword>
<dbReference type="HOGENOM" id="CLU_107690_0_0_1"/>
<dbReference type="PANTHER" id="PTHR43847">
    <property type="entry name" value="BLL3993 PROTEIN"/>
    <property type="match status" value="1"/>
</dbReference>
<evidence type="ECO:0000256" key="11">
    <source>
        <dbReference type="ARBA" id="ARBA00023264"/>
    </source>
</evidence>
<dbReference type="UniPathway" id="UPA00753"/>
<evidence type="ECO:0008006" key="15">
    <source>
        <dbReference type="Google" id="ProtNLM"/>
    </source>
</evidence>
<dbReference type="GO" id="GO:0012505">
    <property type="term" value="C:endomembrane system"/>
    <property type="evidence" value="ECO:0007669"/>
    <property type="project" value="UniProtKB-SubCell"/>
</dbReference>
<evidence type="ECO:0000256" key="1">
    <source>
        <dbReference type="ARBA" id="ARBA00004127"/>
    </source>
</evidence>
<keyword evidence="3" id="KW-0489">Methyltransferase</keyword>
<dbReference type="PANTHER" id="PTHR43847:SF1">
    <property type="entry name" value="BLL3993 PROTEIN"/>
    <property type="match status" value="1"/>
</dbReference>
<keyword evidence="6" id="KW-0256">Endoplasmic reticulum</keyword>
<evidence type="ECO:0000256" key="6">
    <source>
        <dbReference type="ARBA" id="ARBA00022824"/>
    </source>
</evidence>
<dbReference type="InterPro" id="IPR052527">
    <property type="entry name" value="Metal_cation-efflux_comp"/>
</dbReference>
<sequence>MYIAGLRLPHGLPISHENGVESIVVFTTLACVFKIYSDTKHGSTKAKAEAGEITSMPKSPWGIRATIIHVMASFLPPAVYAGTVALNGFVQPEWMENFGFSENIGVGEKAGLRVVACVVTLTLWKVWDGIYKHLGSQLSPIGVREKPKLVETGPYRYVRHPMYSLVMAQELLFSVMSWSYIPLLAFGVTAIAYAVKMPVEEHTITEDPTIGPAYQEYKSRVTSRILPGIW</sequence>
<proteinExistence type="predicted"/>
<feature type="transmembrane region" description="Helical" evidence="12">
    <location>
        <begin position="171"/>
        <end position="195"/>
    </location>
</feature>
<dbReference type="AlphaFoldDB" id="A0A067QFJ7"/>
<keyword evidence="5 12" id="KW-0812">Transmembrane</keyword>
<keyword evidence="2" id="KW-0444">Lipid biosynthesis</keyword>
<evidence type="ECO:0000313" key="14">
    <source>
        <dbReference type="Proteomes" id="UP000027265"/>
    </source>
</evidence>
<keyword evidence="3" id="KW-0808">Transferase</keyword>
<keyword evidence="11" id="KW-1208">Phospholipid metabolism</keyword>
<dbReference type="OrthoDB" id="422086at2759"/>
<evidence type="ECO:0000256" key="10">
    <source>
        <dbReference type="ARBA" id="ARBA00023209"/>
    </source>
</evidence>
<evidence type="ECO:0000256" key="4">
    <source>
        <dbReference type="ARBA" id="ARBA00022691"/>
    </source>
</evidence>
<evidence type="ECO:0000256" key="8">
    <source>
        <dbReference type="ARBA" id="ARBA00023098"/>
    </source>
</evidence>
<keyword evidence="8" id="KW-0443">Lipid metabolism</keyword>
<keyword evidence="14" id="KW-1185">Reference proteome</keyword>
<dbReference type="GO" id="GO:0008168">
    <property type="term" value="F:methyltransferase activity"/>
    <property type="evidence" value="ECO:0007669"/>
    <property type="project" value="UniProtKB-KW"/>
</dbReference>
<evidence type="ECO:0000256" key="9">
    <source>
        <dbReference type="ARBA" id="ARBA00023136"/>
    </source>
</evidence>
<dbReference type="Pfam" id="PF04191">
    <property type="entry name" value="PEMT"/>
    <property type="match status" value="1"/>
</dbReference>
<gene>
    <name evidence="13" type="ORF">JAAARDRAFT_122345</name>
</gene>
<keyword evidence="10" id="KW-0594">Phospholipid biosynthesis</keyword>
<reference evidence="14" key="1">
    <citation type="journal article" date="2014" name="Proc. Natl. Acad. Sci. U.S.A.">
        <title>Extensive sampling of basidiomycete genomes demonstrates inadequacy of the white-rot/brown-rot paradigm for wood decay fungi.</title>
        <authorList>
            <person name="Riley R."/>
            <person name="Salamov A.A."/>
            <person name="Brown D.W."/>
            <person name="Nagy L.G."/>
            <person name="Floudas D."/>
            <person name="Held B.W."/>
            <person name="Levasseur A."/>
            <person name="Lombard V."/>
            <person name="Morin E."/>
            <person name="Otillar R."/>
            <person name="Lindquist E.A."/>
            <person name="Sun H."/>
            <person name="LaButti K.M."/>
            <person name="Schmutz J."/>
            <person name="Jabbour D."/>
            <person name="Luo H."/>
            <person name="Baker S.E."/>
            <person name="Pisabarro A.G."/>
            <person name="Walton J.D."/>
            <person name="Blanchette R.A."/>
            <person name="Henrissat B."/>
            <person name="Martin F."/>
            <person name="Cullen D."/>
            <person name="Hibbett D.S."/>
            <person name="Grigoriev I.V."/>
        </authorList>
    </citation>
    <scope>NUCLEOTIDE SEQUENCE [LARGE SCALE GENOMIC DNA]</scope>
    <source>
        <strain evidence="14">MUCL 33604</strain>
    </source>
</reference>
<dbReference type="InParanoid" id="A0A067QFJ7"/>
<evidence type="ECO:0000256" key="5">
    <source>
        <dbReference type="ARBA" id="ARBA00022692"/>
    </source>
</evidence>
<keyword evidence="4" id="KW-0949">S-adenosyl-L-methionine</keyword>
<name>A0A067QFJ7_9AGAM</name>
<keyword evidence="7 12" id="KW-1133">Transmembrane helix</keyword>
<evidence type="ECO:0000313" key="13">
    <source>
        <dbReference type="EMBL" id="KDQ62292.1"/>
    </source>
</evidence>
<dbReference type="GO" id="GO:0006656">
    <property type="term" value="P:phosphatidylcholine biosynthetic process"/>
    <property type="evidence" value="ECO:0007669"/>
    <property type="project" value="UniProtKB-UniPathway"/>
</dbReference>
<accession>A0A067QFJ7</accession>
<organism evidence="13 14">
    <name type="scientific">Jaapia argillacea MUCL 33604</name>
    <dbReference type="NCBI Taxonomy" id="933084"/>
    <lineage>
        <taxon>Eukaryota</taxon>
        <taxon>Fungi</taxon>
        <taxon>Dikarya</taxon>
        <taxon>Basidiomycota</taxon>
        <taxon>Agaricomycotina</taxon>
        <taxon>Agaricomycetes</taxon>
        <taxon>Agaricomycetidae</taxon>
        <taxon>Jaapiales</taxon>
        <taxon>Jaapiaceae</taxon>
        <taxon>Jaapia</taxon>
    </lineage>
</organism>
<dbReference type="STRING" id="933084.A0A067QFJ7"/>
<dbReference type="EMBL" id="KL197711">
    <property type="protein sequence ID" value="KDQ62292.1"/>
    <property type="molecule type" value="Genomic_DNA"/>
</dbReference>